<protein>
    <submittedName>
        <fullName evidence="4">Beta-lactamase class C and other penicillin binding proteins</fullName>
    </submittedName>
</protein>
<dbReference type="Proteomes" id="UP000031760">
    <property type="component" value="Chromosome"/>
</dbReference>
<dbReference type="InterPro" id="IPR050491">
    <property type="entry name" value="AmpC-like"/>
</dbReference>
<sequence>MKVLSYFSHFRILGSVFLCLACPTALLSQGYLKLEKEVRKIAADEHFPSLDIIAWSPKDSVIINYHDPATQDIDTYGIGSATKMLVGTFVLHLIEKGKLQLNDEIGQLLELPNKSPYATITVRQLLQHTSGIPDYTRNSIWLDQVIKGTTPTSFKERFQLIPNKLHPLNKFYYSNSNYLFLEQIVEKVERIPYDKALNDFYKNLGLEQVQLQTGRDSTQTFFAQDNTGTNDVTATQETYGYAGDVHTTSHTLLQFMVKMFVEQSIIEPGSIQQLQQWVSMDAMKIPVGEGFITHYGNGLMKLDYKEQLWIGHAGGTLKYQSFVFFNPSDSTVLIALTNASGSHYTNAFVQKLIPAVLDKL</sequence>
<dbReference type="OrthoDB" id="1522765at2"/>
<evidence type="ECO:0000259" key="3">
    <source>
        <dbReference type="Pfam" id="PF00144"/>
    </source>
</evidence>
<evidence type="ECO:0000313" key="4">
    <source>
        <dbReference type="EMBL" id="BAO56503.1"/>
    </source>
</evidence>
<dbReference type="Pfam" id="PF00144">
    <property type="entry name" value="Beta-lactamase"/>
    <property type="match status" value="1"/>
</dbReference>
<dbReference type="InterPro" id="IPR001466">
    <property type="entry name" value="Beta-lactam-related"/>
</dbReference>
<dbReference type="Gene3D" id="3.40.710.10">
    <property type="entry name" value="DD-peptidase/beta-lactamase superfamily"/>
    <property type="match status" value="1"/>
</dbReference>
<dbReference type="HOGENOM" id="CLU_020027_2_2_10"/>
<dbReference type="RefSeq" id="WP_148311392.1">
    <property type="nucleotide sequence ID" value="NZ_AP014548.1"/>
</dbReference>
<dbReference type="GO" id="GO:0016020">
    <property type="term" value="C:membrane"/>
    <property type="evidence" value="ECO:0007669"/>
    <property type="project" value="UniProtKB-SubCell"/>
</dbReference>
<evidence type="ECO:0000256" key="1">
    <source>
        <dbReference type="ARBA" id="ARBA00004370"/>
    </source>
</evidence>
<evidence type="ECO:0000313" key="5">
    <source>
        <dbReference type="Proteomes" id="UP000031760"/>
    </source>
</evidence>
<dbReference type="AlphaFoldDB" id="W8VWP1"/>
<dbReference type="PANTHER" id="PTHR46825:SF11">
    <property type="entry name" value="PENICILLIN-BINDING PROTEIN 4"/>
    <property type="match status" value="1"/>
</dbReference>
<organism evidence="4 5">
    <name type="scientific">Nonlabens marinus S1-08</name>
    <dbReference type="NCBI Taxonomy" id="1454201"/>
    <lineage>
        <taxon>Bacteria</taxon>
        <taxon>Pseudomonadati</taxon>
        <taxon>Bacteroidota</taxon>
        <taxon>Flavobacteriia</taxon>
        <taxon>Flavobacteriales</taxon>
        <taxon>Flavobacteriaceae</taxon>
        <taxon>Nonlabens</taxon>
    </lineage>
</organism>
<reference evidence="4 5" key="1">
    <citation type="journal article" date="2014" name="Proc. Natl. Acad. Sci. U.S.A.">
        <title>Functional characterization of flavobacteria rhodopsins reveals a unique class of light-driven chloride pump in bacteria.</title>
        <authorList>
            <person name="Yoshizawa S."/>
            <person name="Kumagai Y."/>
            <person name="Kim H."/>
            <person name="Ogura Y."/>
            <person name="Hayashi T."/>
            <person name="Iwasaki W."/>
            <person name="DeLong E.F."/>
            <person name="Kogure K."/>
        </authorList>
    </citation>
    <scope>NUCLEOTIDE SEQUENCE [LARGE SCALE GENOMIC DNA]</scope>
    <source>
        <strain evidence="4 5">S1-08</strain>
    </source>
</reference>
<accession>W8VWP1</accession>
<feature type="domain" description="Beta-lactamase-related" evidence="3">
    <location>
        <begin position="75"/>
        <end position="342"/>
    </location>
</feature>
<dbReference type="EMBL" id="AP014548">
    <property type="protein sequence ID" value="BAO56503.1"/>
    <property type="molecule type" value="Genomic_DNA"/>
</dbReference>
<name>W8VWP1_9FLAO</name>
<dbReference type="KEGG" id="nmf:NMS_2494"/>
<proteinExistence type="predicted"/>
<gene>
    <name evidence="4" type="ORF">NMS_2494</name>
</gene>
<dbReference type="PANTHER" id="PTHR46825">
    <property type="entry name" value="D-ALANYL-D-ALANINE-CARBOXYPEPTIDASE/ENDOPEPTIDASE AMPH"/>
    <property type="match status" value="1"/>
</dbReference>
<evidence type="ECO:0000256" key="2">
    <source>
        <dbReference type="ARBA" id="ARBA00023136"/>
    </source>
</evidence>
<keyword evidence="2" id="KW-0472">Membrane</keyword>
<keyword evidence="5" id="KW-1185">Reference proteome</keyword>
<dbReference type="STRING" id="1454201.NMS_2494"/>
<dbReference type="InterPro" id="IPR012338">
    <property type="entry name" value="Beta-lactam/transpept-like"/>
</dbReference>
<dbReference type="SUPFAM" id="SSF56601">
    <property type="entry name" value="beta-lactamase/transpeptidase-like"/>
    <property type="match status" value="1"/>
</dbReference>
<comment type="subcellular location">
    <subcellularLocation>
        <location evidence="1">Membrane</location>
    </subcellularLocation>
</comment>